<accession>A0A9W9YXM4</accession>
<gene>
    <name evidence="1" type="ORF">OS493_026944</name>
</gene>
<keyword evidence="2" id="KW-1185">Reference proteome</keyword>
<evidence type="ECO:0000313" key="1">
    <source>
        <dbReference type="EMBL" id="KAJ7371300.1"/>
    </source>
</evidence>
<organism evidence="1 2">
    <name type="scientific">Desmophyllum pertusum</name>
    <dbReference type="NCBI Taxonomy" id="174260"/>
    <lineage>
        <taxon>Eukaryota</taxon>
        <taxon>Metazoa</taxon>
        <taxon>Cnidaria</taxon>
        <taxon>Anthozoa</taxon>
        <taxon>Hexacorallia</taxon>
        <taxon>Scleractinia</taxon>
        <taxon>Caryophylliina</taxon>
        <taxon>Caryophylliidae</taxon>
        <taxon>Desmophyllum</taxon>
    </lineage>
</organism>
<proteinExistence type="predicted"/>
<dbReference type="AlphaFoldDB" id="A0A9W9YXM4"/>
<dbReference type="EMBL" id="MU826849">
    <property type="protein sequence ID" value="KAJ7371300.1"/>
    <property type="molecule type" value="Genomic_DNA"/>
</dbReference>
<sequence>MFPNPGPPEYRTKMTLPTPPPIIVNKAMGSFARREVVTPMINSRTSPPAQHQVRPVVATGNWFNKHDVINQFNTLHPSNTPTIRLNIQRRRRADWQVAY</sequence>
<dbReference type="Proteomes" id="UP001163046">
    <property type="component" value="Unassembled WGS sequence"/>
</dbReference>
<evidence type="ECO:0000313" key="2">
    <source>
        <dbReference type="Proteomes" id="UP001163046"/>
    </source>
</evidence>
<name>A0A9W9YXM4_9CNID</name>
<reference evidence="1" key="1">
    <citation type="submission" date="2023-01" db="EMBL/GenBank/DDBJ databases">
        <title>Genome assembly of the deep-sea coral Lophelia pertusa.</title>
        <authorList>
            <person name="Herrera S."/>
            <person name="Cordes E."/>
        </authorList>
    </citation>
    <scope>NUCLEOTIDE SEQUENCE</scope>
    <source>
        <strain evidence="1">USNM1676648</strain>
        <tissue evidence="1">Polyp</tissue>
    </source>
</reference>
<protein>
    <submittedName>
        <fullName evidence="1">Uncharacterized protein</fullName>
    </submittedName>
</protein>
<comment type="caution">
    <text evidence="1">The sequence shown here is derived from an EMBL/GenBank/DDBJ whole genome shotgun (WGS) entry which is preliminary data.</text>
</comment>